<reference evidence="1 2" key="1">
    <citation type="submission" date="2013-09" db="EMBL/GenBank/DDBJ databases">
        <title>Corchorus capsularis genome sequencing.</title>
        <authorList>
            <person name="Alam M."/>
            <person name="Haque M.S."/>
            <person name="Islam M.S."/>
            <person name="Emdad E.M."/>
            <person name="Islam M.M."/>
            <person name="Ahmed B."/>
            <person name="Halim A."/>
            <person name="Hossen Q.M.M."/>
            <person name="Hossain M.Z."/>
            <person name="Ahmed R."/>
            <person name="Khan M.M."/>
            <person name="Islam R."/>
            <person name="Rashid M.M."/>
            <person name="Khan S.A."/>
            <person name="Rahman M.S."/>
            <person name="Alam M."/>
        </authorList>
    </citation>
    <scope>NUCLEOTIDE SEQUENCE [LARGE SCALE GENOMIC DNA]</scope>
    <source>
        <strain evidence="2">cv. CVL-1</strain>
        <tissue evidence="1">Whole seedling</tissue>
    </source>
</reference>
<evidence type="ECO:0000313" key="2">
    <source>
        <dbReference type="Proteomes" id="UP000188268"/>
    </source>
</evidence>
<comment type="caution">
    <text evidence="1">The sequence shown here is derived from an EMBL/GenBank/DDBJ whole genome shotgun (WGS) entry which is preliminary data.</text>
</comment>
<accession>A0A1R3J042</accession>
<organism evidence="1 2">
    <name type="scientific">Corchorus capsularis</name>
    <name type="common">Jute</name>
    <dbReference type="NCBI Taxonomy" id="210143"/>
    <lineage>
        <taxon>Eukaryota</taxon>
        <taxon>Viridiplantae</taxon>
        <taxon>Streptophyta</taxon>
        <taxon>Embryophyta</taxon>
        <taxon>Tracheophyta</taxon>
        <taxon>Spermatophyta</taxon>
        <taxon>Magnoliopsida</taxon>
        <taxon>eudicotyledons</taxon>
        <taxon>Gunneridae</taxon>
        <taxon>Pentapetalae</taxon>
        <taxon>rosids</taxon>
        <taxon>malvids</taxon>
        <taxon>Malvales</taxon>
        <taxon>Malvaceae</taxon>
        <taxon>Grewioideae</taxon>
        <taxon>Apeibeae</taxon>
        <taxon>Corchorus</taxon>
    </lineage>
</organism>
<keyword evidence="2" id="KW-1185">Reference proteome</keyword>
<proteinExistence type="predicted"/>
<dbReference type="AlphaFoldDB" id="A0A1R3J042"/>
<dbReference type="EMBL" id="AWWV01009076">
    <property type="protein sequence ID" value="OMO88156.1"/>
    <property type="molecule type" value="Genomic_DNA"/>
</dbReference>
<protein>
    <submittedName>
        <fullName evidence="1">Uncharacterized protein</fullName>
    </submittedName>
</protein>
<evidence type="ECO:0000313" key="1">
    <source>
        <dbReference type="EMBL" id="OMO88156.1"/>
    </source>
</evidence>
<sequence length="38" mass="4098">MGNFTGKNRLPRKHGSKCCGLCGKRCGKRISCGDDSPE</sequence>
<dbReference type="Proteomes" id="UP000188268">
    <property type="component" value="Unassembled WGS sequence"/>
</dbReference>
<gene>
    <name evidence="1" type="ORF">CCACVL1_08545</name>
</gene>
<dbReference type="Gramene" id="OMO88156">
    <property type="protein sequence ID" value="OMO88156"/>
    <property type="gene ID" value="CCACVL1_08545"/>
</dbReference>
<name>A0A1R3J042_COCAP</name>